<evidence type="ECO:0000256" key="3">
    <source>
        <dbReference type="PROSITE-ProRule" id="PRU00497"/>
    </source>
</evidence>
<keyword evidence="1 3" id="KW-0193">Cuticle</keyword>
<proteinExistence type="predicted"/>
<dbReference type="InterPro" id="IPR050468">
    <property type="entry name" value="Cuticle_Struct_Prot"/>
</dbReference>
<dbReference type="PANTHER" id="PTHR10380:SF173">
    <property type="entry name" value="CUTICULAR PROTEIN 47EF, ISOFORM C-RELATED"/>
    <property type="match status" value="1"/>
</dbReference>
<name>A0A9N9RGN1_9NEOP</name>
<keyword evidence="6" id="KW-1185">Reference proteome</keyword>
<sequence length="255" mass="27613">MKLLTPFAAILAAATAGQVINNPAESYARSSEIYQLGLENQQRGLYSTQPQTFSTHMTFNHGQGFNTQPQKISSPQNFHSQPRQFTSPVKNLHIQPQPFSSPAQTLHNQAQQFSSPASAHFGQLAAYAAQSQLGHDVGNQRSSAEKSARILHYSMDNDGHNYQYAYETENGNVLLSSGIKAQEQGQTIHGTQAAGEYSYTGDDGQVYTVTYTADENGFRAQGAHLPTPPPIPDAIAKAIEQNAKDAANGVFDDGN</sequence>
<protein>
    <submittedName>
        <fullName evidence="5">Uncharacterized protein</fullName>
    </submittedName>
</protein>
<dbReference type="EMBL" id="OU893339">
    <property type="protein sequence ID" value="CAG9795959.1"/>
    <property type="molecule type" value="Genomic_DNA"/>
</dbReference>
<dbReference type="Proteomes" id="UP001153714">
    <property type="component" value="Chromosome 8"/>
</dbReference>
<dbReference type="Pfam" id="PF00379">
    <property type="entry name" value="Chitin_bind_4"/>
    <property type="match status" value="1"/>
</dbReference>
<dbReference type="AlphaFoldDB" id="A0A9N9RGN1"/>
<evidence type="ECO:0000256" key="2">
    <source>
        <dbReference type="ARBA" id="ARBA00022729"/>
    </source>
</evidence>
<dbReference type="PROSITE" id="PS51155">
    <property type="entry name" value="CHIT_BIND_RR_2"/>
    <property type="match status" value="1"/>
</dbReference>
<dbReference type="PRINTS" id="PR00947">
    <property type="entry name" value="CUTICLE"/>
</dbReference>
<evidence type="ECO:0000313" key="5">
    <source>
        <dbReference type="EMBL" id="CAG9795959.1"/>
    </source>
</evidence>
<dbReference type="GO" id="GO:0062129">
    <property type="term" value="C:chitin-based extracellular matrix"/>
    <property type="evidence" value="ECO:0007669"/>
    <property type="project" value="TreeGrafter"/>
</dbReference>
<reference evidence="5" key="2">
    <citation type="submission" date="2022-10" db="EMBL/GenBank/DDBJ databases">
        <authorList>
            <consortium name="ENA_rothamsted_submissions"/>
            <consortium name="culmorum"/>
            <person name="King R."/>
        </authorList>
    </citation>
    <scope>NUCLEOTIDE SEQUENCE</scope>
</reference>
<dbReference type="PROSITE" id="PS00233">
    <property type="entry name" value="CHIT_BIND_RR_1"/>
    <property type="match status" value="1"/>
</dbReference>
<gene>
    <name evidence="5" type="ORF">DIATSA_LOCUS13187</name>
</gene>
<dbReference type="InterPro" id="IPR031311">
    <property type="entry name" value="CHIT_BIND_RR_consensus"/>
</dbReference>
<evidence type="ECO:0000256" key="1">
    <source>
        <dbReference type="ARBA" id="ARBA00022460"/>
    </source>
</evidence>
<dbReference type="InterPro" id="IPR000618">
    <property type="entry name" value="Insect_cuticle"/>
</dbReference>
<dbReference type="GO" id="GO:0008010">
    <property type="term" value="F:structural constituent of chitin-based larval cuticle"/>
    <property type="evidence" value="ECO:0007669"/>
    <property type="project" value="TreeGrafter"/>
</dbReference>
<dbReference type="PANTHER" id="PTHR10380">
    <property type="entry name" value="CUTICLE PROTEIN"/>
    <property type="match status" value="1"/>
</dbReference>
<evidence type="ECO:0000313" key="6">
    <source>
        <dbReference type="Proteomes" id="UP001153714"/>
    </source>
</evidence>
<feature type="chain" id="PRO_5040239041" evidence="4">
    <location>
        <begin position="17"/>
        <end position="255"/>
    </location>
</feature>
<evidence type="ECO:0000256" key="4">
    <source>
        <dbReference type="SAM" id="SignalP"/>
    </source>
</evidence>
<accession>A0A9N9RGN1</accession>
<keyword evidence="2 4" id="KW-0732">Signal</keyword>
<organism evidence="5 6">
    <name type="scientific">Diatraea saccharalis</name>
    <name type="common">sugarcane borer</name>
    <dbReference type="NCBI Taxonomy" id="40085"/>
    <lineage>
        <taxon>Eukaryota</taxon>
        <taxon>Metazoa</taxon>
        <taxon>Ecdysozoa</taxon>
        <taxon>Arthropoda</taxon>
        <taxon>Hexapoda</taxon>
        <taxon>Insecta</taxon>
        <taxon>Pterygota</taxon>
        <taxon>Neoptera</taxon>
        <taxon>Endopterygota</taxon>
        <taxon>Lepidoptera</taxon>
        <taxon>Glossata</taxon>
        <taxon>Ditrysia</taxon>
        <taxon>Pyraloidea</taxon>
        <taxon>Crambidae</taxon>
        <taxon>Crambinae</taxon>
        <taxon>Diatraea</taxon>
    </lineage>
</organism>
<reference evidence="5" key="1">
    <citation type="submission" date="2021-12" db="EMBL/GenBank/DDBJ databases">
        <authorList>
            <person name="King R."/>
        </authorList>
    </citation>
    <scope>NUCLEOTIDE SEQUENCE</scope>
</reference>
<dbReference type="OrthoDB" id="7447598at2759"/>
<feature type="signal peptide" evidence="4">
    <location>
        <begin position="1"/>
        <end position="16"/>
    </location>
</feature>